<keyword evidence="5" id="KW-1185">Reference proteome</keyword>
<sequence length="333" mass="38137">MSYQQIIDGQQVIFRFPNKIIYSEQALLDYFLDRLALSEDDVLIVDRGTNMAQQILKASARCRSKVGVVVHAEHFSENMTDDNYILWNNFYEYQFEKADQIDFFIVATARQKEILTAQLKKYEGIDGKVFDIPVGSIDQLKKPLDDSIRKPFSIITASRLADEKHIDWAIESVVTAHKKLPQITFDIYGGGSQMADLKKLIDKLHASDYIRLLGHQDLSDLYQKYQLYLSTSTSEGFGLTLLEAVGSGLPIIGFDVRYGNQTFIDNGENGFLIKSDRPNEQHYDLDIVAKTIVYFFSKCDFAEFSQHSYAAAEDFLTSRVEKKWDKLLRSLND</sequence>
<evidence type="ECO:0000259" key="3">
    <source>
        <dbReference type="Pfam" id="PF00534"/>
    </source>
</evidence>
<gene>
    <name evidence="4" type="ORF">Q757_07730</name>
</gene>
<dbReference type="EMBL" id="AXCV01000409">
    <property type="protein sequence ID" value="KGO27520.1"/>
    <property type="molecule type" value="Genomic_DNA"/>
</dbReference>
<dbReference type="SUPFAM" id="SSF53756">
    <property type="entry name" value="UDP-Glycosyltransferase/glycogen phosphorylase"/>
    <property type="match status" value="1"/>
</dbReference>
<dbReference type="Proteomes" id="UP000030023">
    <property type="component" value="Unassembled WGS sequence"/>
</dbReference>
<reference evidence="4 5" key="1">
    <citation type="journal article" date="2014" name="Antonie Van Leeuwenhoek">
        <title>Oenococcus alcoholitolerans sp. nov., a lactic acid bacteria isolated from cachaca and ethanol fermentation processes.</title>
        <authorList>
            <person name="Badotti F."/>
            <person name="Moreira A.P."/>
            <person name="Tonon L.A."/>
            <person name="de Lucena B.T."/>
            <person name="Gomes Fde C."/>
            <person name="Kruger R."/>
            <person name="Thompson C.C."/>
            <person name="de Morais M.A.Jr."/>
            <person name="Rosa C.A."/>
            <person name="Thompson F.L."/>
        </authorList>
    </citation>
    <scope>NUCLEOTIDE SEQUENCE [LARGE SCALE GENOMIC DNA]</scope>
    <source>
        <strain evidence="4 5">UFRJ-M7.2.18</strain>
    </source>
</reference>
<organism evidence="4 5">
    <name type="scientific">Oenococcus alcoholitolerans</name>
    <dbReference type="NCBI Taxonomy" id="931074"/>
    <lineage>
        <taxon>Bacteria</taxon>
        <taxon>Bacillati</taxon>
        <taxon>Bacillota</taxon>
        <taxon>Bacilli</taxon>
        <taxon>Lactobacillales</taxon>
        <taxon>Lactobacillaceae</taxon>
        <taxon>Oenococcus</taxon>
    </lineage>
</organism>
<dbReference type="PANTHER" id="PTHR12526:SF629">
    <property type="entry name" value="TEICHURONIC ACID BIOSYNTHESIS GLYCOSYLTRANSFERASE TUAH-RELATED"/>
    <property type="match status" value="1"/>
</dbReference>
<protein>
    <recommendedName>
        <fullName evidence="3">Glycosyl transferase family 1 domain-containing protein</fullName>
    </recommendedName>
</protein>
<proteinExistence type="predicted"/>
<accession>A0ABR4XPI2</accession>
<dbReference type="Gene3D" id="3.40.50.2000">
    <property type="entry name" value="Glycogen Phosphorylase B"/>
    <property type="match status" value="2"/>
</dbReference>
<name>A0ABR4XPI2_9LACO</name>
<comment type="caution">
    <text evidence="4">The sequence shown here is derived from an EMBL/GenBank/DDBJ whole genome shotgun (WGS) entry which is preliminary data.</text>
</comment>
<dbReference type="CDD" id="cd04949">
    <property type="entry name" value="GT4_GtfA-like"/>
    <property type="match status" value="1"/>
</dbReference>
<feature type="domain" description="Glycosyl transferase family 1" evidence="3">
    <location>
        <begin position="150"/>
        <end position="281"/>
    </location>
</feature>
<evidence type="ECO:0000256" key="2">
    <source>
        <dbReference type="ARBA" id="ARBA00022679"/>
    </source>
</evidence>
<dbReference type="PANTHER" id="PTHR12526">
    <property type="entry name" value="GLYCOSYLTRANSFERASE"/>
    <property type="match status" value="1"/>
</dbReference>
<keyword evidence="2" id="KW-0808">Transferase</keyword>
<evidence type="ECO:0000313" key="4">
    <source>
        <dbReference type="EMBL" id="KGO27520.1"/>
    </source>
</evidence>
<dbReference type="InterPro" id="IPR001296">
    <property type="entry name" value="Glyco_trans_1"/>
</dbReference>
<keyword evidence="1" id="KW-0328">Glycosyltransferase</keyword>
<dbReference type="Pfam" id="PF00534">
    <property type="entry name" value="Glycos_transf_1"/>
    <property type="match status" value="1"/>
</dbReference>
<evidence type="ECO:0000256" key="1">
    <source>
        <dbReference type="ARBA" id="ARBA00022676"/>
    </source>
</evidence>
<evidence type="ECO:0000313" key="5">
    <source>
        <dbReference type="Proteomes" id="UP000030023"/>
    </source>
</evidence>